<evidence type="ECO:0000313" key="3">
    <source>
        <dbReference type="Proteomes" id="UP000837857"/>
    </source>
</evidence>
<gene>
    <name evidence="2" type="ORF">IPOD504_LOCUS897</name>
</gene>
<sequence>MFKSCGAWLCLGYLALPGPGRGGPLPCPARHALPRNADTRPCRVPIAAAPMQCCAPHMMYSDNVRNPSCSPLVVRRARGVRHNEVGDKVTYFDQLHGKMHSMVLLDAFSRQSDRRGERREAGAVALLRDVPCAAARDLRRCHL</sequence>
<proteinExistence type="predicted"/>
<keyword evidence="1" id="KW-0732">Signal</keyword>
<name>A0ABN8HM07_9NEOP</name>
<accession>A0ABN8HM07</accession>
<feature type="chain" id="PRO_5045552183" description="Secreted protein" evidence="1">
    <location>
        <begin position="23"/>
        <end position="143"/>
    </location>
</feature>
<reference evidence="2" key="1">
    <citation type="submission" date="2022-03" db="EMBL/GenBank/DDBJ databases">
        <authorList>
            <person name="Martin H S."/>
        </authorList>
    </citation>
    <scope>NUCLEOTIDE SEQUENCE</scope>
</reference>
<feature type="non-terminal residue" evidence="2">
    <location>
        <position position="1"/>
    </location>
</feature>
<evidence type="ECO:0000313" key="2">
    <source>
        <dbReference type="EMBL" id="CAH2036840.1"/>
    </source>
</evidence>
<evidence type="ECO:0000256" key="1">
    <source>
        <dbReference type="SAM" id="SignalP"/>
    </source>
</evidence>
<dbReference type="EMBL" id="OW152822">
    <property type="protein sequence ID" value="CAH2036840.1"/>
    <property type="molecule type" value="Genomic_DNA"/>
</dbReference>
<evidence type="ECO:0008006" key="4">
    <source>
        <dbReference type="Google" id="ProtNLM"/>
    </source>
</evidence>
<protein>
    <recommendedName>
        <fullName evidence="4">Secreted protein</fullName>
    </recommendedName>
</protein>
<dbReference type="Proteomes" id="UP000837857">
    <property type="component" value="Chromosome 10"/>
</dbReference>
<organism evidence="2 3">
    <name type="scientific">Iphiclides podalirius</name>
    <name type="common">scarce swallowtail</name>
    <dbReference type="NCBI Taxonomy" id="110791"/>
    <lineage>
        <taxon>Eukaryota</taxon>
        <taxon>Metazoa</taxon>
        <taxon>Ecdysozoa</taxon>
        <taxon>Arthropoda</taxon>
        <taxon>Hexapoda</taxon>
        <taxon>Insecta</taxon>
        <taxon>Pterygota</taxon>
        <taxon>Neoptera</taxon>
        <taxon>Endopterygota</taxon>
        <taxon>Lepidoptera</taxon>
        <taxon>Glossata</taxon>
        <taxon>Ditrysia</taxon>
        <taxon>Papilionoidea</taxon>
        <taxon>Papilionidae</taxon>
        <taxon>Papilioninae</taxon>
        <taxon>Iphiclides</taxon>
    </lineage>
</organism>
<feature type="signal peptide" evidence="1">
    <location>
        <begin position="1"/>
        <end position="22"/>
    </location>
</feature>
<keyword evidence="3" id="KW-1185">Reference proteome</keyword>